<evidence type="ECO:0000256" key="6">
    <source>
        <dbReference type="ARBA" id="ARBA00022527"/>
    </source>
</evidence>
<dbReference type="SMART" id="SM00233">
    <property type="entry name" value="PH"/>
    <property type="match status" value="1"/>
</dbReference>
<evidence type="ECO:0000256" key="15">
    <source>
        <dbReference type="ARBA" id="ARBA00022840"/>
    </source>
</evidence>
<dbReference type="GO" id="GO:0004697">
    <property type="term" value="F:diacylglycerol-dependent serine/threonine kinase activity"/>
    <property type="evidence" value="ECO:0007669"/>
    <property type="project" value="UniProtKB-EC"/>
</dbReference>
<dbReference type="PROSITE" id="PS50081">
    <property type="entry name" value="ZF_DAG_PE_2"/>
    <property type="match status" value="2"/>
</dbReference>
<evidence type="ECO:0000313" key="28">
    <source>
        <dbReference type="RefSeq" id="XP_033808079.1"/>
    </source>
</evidence>
<keyword evidence="16 19" id="KW-0460">Magnesium</keyword>
<feature type="domain" description="Protein kinase" evidence="25">
    <location>
        <begin position="562"/>
        <end position="818"/>
    </location>
</feature>
<dbReference type="CDD" id="cd14082">
    <property type="entry name" value="STKc_PKD"/>
    <property type="match status" value="1"/>
</dbReference>
<keyword evidence="27" id="KW-1185">Reference proteome</keyword>
<evidence type="ECO:0000256" key="18">
    <source>
        <dbReference type="ARBA" id="ARBA00047272"/>
    </source>
</evidence>
<dbReference type="SUPFAM" id="SSF57889">
    <property type="entry name" value="Cysteine-rich domain"/>
    <property type="match status" value="2"/>
</dbReference>
<dbReference type="Pfam" id="PF00169">
    <property type="entry name" value="PH"/>
    <property type="match status" value="1"/>
</dbReference>
<evidence type="ECO:0000259" key="26">
    <source>
        <dbReference type="PROSITE" id="PS50081"/>
    </source>
</evidence>
<keyword evidence="14" id="KW-0862">Zinc</keyword>
<comment type="similarity">
    <text evidence="4">Belongs to the protein kinase superfamily. CAMK Ser/Thr protein kinase family. PKD subfamily.</text>
</comment>
<dbReference type="FunFam" id="3.30.200.20:FF:000137">
    <property type="entry name" value="Serine/threonine-protein kinase"/>
    <property type="match status" value="1"/>
</dbReference>
<dbReference type="KEGG" id="gsh:117363809"/>
<dbReference type="FunFam" id="2.30.29.30:FF:000056">
    <property type="entry name" value="Serine/threonine-protein kinase"/>
    <property type="match status" value="1"/>
</dbReference>
<dbReference type="Pfam" id="PF25525">
    <property type="entry name" value="Ubiquitin_PRKD1_N"/>
    <property type="match status" value="1"/>
</dbReference>
<dbReference type="InterPro" id="IPR001849">
    <property type="entry name" value="PH_domain"/>
</dbReference>
<feature type="compositionally biased region" description="Pro residues" evidence="23">
    <location>
        <begin position="1"/>
        <end position="16"/>
    </location>
</feature>
<accession>A0A6P8RRM3</accession>
<comment type="catalytic activity">
    <reaction evidence="18 19">
        <text>L-threonyl-[protein] + ATP = O-phospho-L-threonyl-[protein] + ADP + H(+)</text>
        <dbReference type="Rhea" id="RHEA:46608"/>
        <dbReference type="Rhea" id="RHEA-COMP:11060"/>
        <dbReference type="Rhea" id="RHEA-COMP:11605"/>
        <dbReference type="ChEBI" id="CHEBI:15378"/>
        <dbReference type="ChEBI" id="CHEBI:30013"/>
        <dbReference type="ChEBI" id="CHEBI:30616"/>
        <dbReference type="ChEBI" id="CHEBI:61977"/>
        <dbReference type="ChEBI" id="CHEBI:456216"/>
        <dbReference type="EC" id="2.7.11.13"/>
    </reaction>
</comment>
<evidence type="ECO:0000256" key="23">
    <source>
        <dbReference type="SAM" id="MobiDB-lite"/>
    </source>
</evidence>
<comment type="activity regulation">
    <text evidence="19">Activated by DAG and phorbol esters.</text>
</comment>
<feature type="binding site" evidence="21">
    <location>
        <begin position="568"/>
        <end position="576"/>
    </location>
    <ligand>
        <name>ATP</name>
        <dbReference type="ChEBI" id="CHEBI:30616"/>
    </ligand>
</feature>
<dbReference type="FunFam" id="3.30.60.20:FF:000007">
    <property type="entry name" value="Serine/threonine-protein kinase"/>
    <property type="match status" value="1"/>
</dbReference>
<keyword evidence="11 19" id="KW-0547">Nucleotide-binding</keyword>
<evidence type="ECO:0000259" key="24">
    <source>
        <dbReference type="PROSITE" id="PS50003"/>
    </source>
</evidence>
<dbReference type="GO" id="GO:0016020">
    <property type="term" value="C:membrane"/>
    <property type="evidence" value="ECO:0007669"/>
    <property type="project" value="UniProtKB-SubCell"/>
</dbReference>
<evidence type="ECO:0000256" key="21">
    <source>
        <dbReference type="PIRSR" id="PIRSR000552-2"/>
    </source>
</evidence>
<dbReference type="InterPro" id="IPR046349">
    <property type="entry name" value="C1-like_sf"/>
</dbReference>
<evidence type="ECO:0000256" key="12">
    <source>
        <dbReference type="ARBA" id="ARBA00022771"/>
    </source>
</evidence>
<dbReference type="InterPro" id="IPR002219">
    <property type="entry name" value="PKC_DAG/PE"/>
</dbReference>
<evidence type="ECO:0000313" key="27">
    <source>
        <dbReference type="Proteomes" id="UP000515159"/>
    </source>
</evidence>
<keyword evidence="13 19" id="KW-0418">Kinase</keyword>
<dbReference type="GeneID" id="117363809"/>
<dbReference type="SMART" id="SM00109">
    <property type="entry name" value="C1"/>
    <property type="match status" value="2"/>
</dbReference>
<dbReference type="PANTHER" id="PTHR22968:SF9">
    <property type="entry name" value="SERINE_THREONINE-PROTEIN KINASE D1"/>
    <property type="match status" value="1"/>
</dbReference>
<dbReference type="EC" id="2.7.11.13" evidence="19"/>
<keyword evidence="6 19" id="KW-0723">Serine/threonine-protein kinase</keyword>
<keyword evidence="17" id="KW-0472">Membrane</keyword>
<dbReference type="FunFam" id="3.30.60.20:FF:000019">
    <property type="entry name" value="Serine/threonine-protein kinase"/>
    <property type="match status" value="1"/>
</dbReference>
<dbReference type="PRINTS" id="PR00008">
    <property type="entry name" value="DAGPEDOMAIN"/>
</dbReference>
<dbReference type="PROSITE" id="PS00479">
    <property type="entry name" value="ZF_DAG_PE_1"/>
    <property type="match status" value="2"/>
</dbReference>
<dbReference type="FunCoup" id="A0A6P8RRM3">
    <property type="interactions" value="1730"/>
</dbReference>
<evidence type="ECO:0000259" key="25">
    <source>
        <dbReference type="PROSITE" id="PS50011"/>
    </source>
</evidence>
<evidence type="ECO:0000256" key="14">
    <source>
        <dbReference type="ARBA" id="ARBA00022833"/>
    </source>
</evidence>
<dbReference type="InterPro" id="IPR000719">
    <property type="entry name" value="Prot_kinase_dom"/>
</dbReference>
<dbReference type="GO" id="GO:0035556">
    <property type="term" value="P:intracellular signal transduction"/>
    <property type="evidence" value="ECO:0007669"/>
    <property type="project" value="TreeGrafter"/>
</dbReference>
<dbReference type="InterPro" id="IPR011993">
    <property type="entry name" value="PH-like_dom_sf"/>
</dbReference>
<dbReference type="PROSITE" id="PS00108">
    <property type="entry name" value="PROTEIN_KINASE_ST"/>
    <property type="match status" value="1"/>
</dbReference>
<dbReference type="InterPro" id="IPR011009">
    <property type="entry name" value="Kinase-like_dom_sf"/>
</dbReference>
<dbReference type="CDD" id="cd20839">
    <property type="entry name" value="C1_PKD1_rpt1"/>
    <property type="match status" value="1"/>
</dbReference>
<dbReference type="PROSITE" id="PS00107">
    <property type="entry name" value="PROTEIN_KINASE_ATP"/>
    <property type="match status" value="1"/>
</dbReference>
<proteinExistence type="inferred from homology"/>
<dbReference type="GO" id="GO:0008270">
    <property type="term" value="F:zinc ion binding"/>
    <property type="evidence" value="ECO:0007669"/>
    <property type="project" value="UniProtKB-KW"/>
</dbReference>
<feature type="domain" description="PH" evidence="24">
    <location>
        <begin position="401"/>
        <end position="520"/>
    </location>
</feature>
<dbReference type="GO" id="GO:0007200">
    <property type="term" value="P:phospholipase C-activating G protein-coupled receptor signaling pathway"/>
    <property type="evidence" value="ECO:0007669"/>
    <property type="project" value="TreeGrafter"/>
</dbReference>
<dbReference type="GO" id="GO:0005829">
    <property type="term" value="C:cytosol"/>
    <property type="evidence" value="ECO:0007669"/>
    <property type="project" value="TreeGrafter"/>
</dbReference>
<dbReference type="GO" id="GO:0005524">
    <property type="term" value="F:ATP binding"/>
    <property type="evidence" value="ECO:0007669"/>
    <property type="project" value="UniProtKB-UniRule"/>
</dbReference>
<dbReference type="PIRSF" id="PIRSF000552">
    <property type="entry name" value="PKC_mu_nu_D2"/>
    <property type="match status" value="1"/>
</dbReference>
<dbReference type="RefSeq" id="XP_033808079.1">
    <property type="nucleotide sequence ID" value="XM_033952188.1"/>
</dbReference>
<evidence type="ECO:0000256" key="13">
    <source>
        <dbReference type="ARBA" id="ARBA00022777"/>
    </source>
</evidence>
<dbReference type="Gene3D" id="1.10.510.10">
    <property type="entry name" value="Transferase(Phosphotransferase) domain 1"/>
    <property type="match status" value="1"/>
</dbReference>
<dbReference type="SUPFAM" id="SSF56112">
    <property type="entry name" value="Protein kinase-like (PK-like)"/>
    <property type="match status" value="1"/>
</dbReference>
<feature type="region of interest" description="Disordered" evidence="23">
    <location>
        <begin position="849"/>
        <end position="881"/>
    </location>
</feature>
<organism evidence="27 28">
    <name type="scientific">Geotrypetes seraphini</name>
    <name type="common">Gaboon caecilian</name>
    <name type="synonym">Caecilia seraphini</name>
    <dbReference type="NCBI Taxonomy" id="260995"/>
    <lineage>
        <taxon>Eukaryota</taxon>
        <taxon>Metazoa</taxon>
        <taxon>Chordata</taxon>
        <taxon>Craniata</taxon>
        <taxon>Vertebrata</taxon>
        <taxon>Euteleostomi</taxon>
        <taxon>Amphibia</taxon>
        <taxon>Gymnophiona</taxon>
        <taxon>Geotrypetes</taxon>
    </lineage>
</organism>
<keyword evidence="7" id="KW-0597">Phosphoprotein</keyword>
<evidence type="ECO:0000256" key="7">
    <source>
        <dbReference type="ARBA" id="ARBA00022553"/>
    </source>
</evidence>
<evidence type="ECO:0000256" key="5">
    <source>
        <dbReference type="ARBA" id="ARBA00022490"/>
    </source>
</evidence>
<evidence type="ECO:0000256" key="20">
    <source>
        <dbReference type="PIRSR" id="PIRSR000552-1"/>
    </source>
</evidence>
<gene>
    <name evidence="28" type="primary">PRKD1</name>
</gene>
<evidence type="ECO:0000256" key="9">
    <source>
        <dbReference type="ARBA" id="ARBA00022723"/>
    </source>
</evidence>
<feature type="compositionally biased region" description="Basic and acidic residues" evidence="23">
    <location>
        <begin position="872"/>
        <end position="881"/>
    </location>
</feature>
<keyword evidence="8 19" id="KW-0808">Transferase</keyword>
<evidence type="ECO:0000256" key="19">
    <source>
        <dbReference type="PIRNR" id="PIRNR000552"/>
    </source>
</evidence>
<dbReference type="Gene3D" id="2.30.29.30">
    <property type="entry name" value="Pleckstrin-homology domain (PH domain)/Phosphotyrosine-binding domain (PTB)"/>
    <property type="match status" value="1"/>
</dbReference>
<dbReference type="Gene3D" id="3.30.60.20">
    <property type="match status" value="2"/>
</dbReference>
<protein>
    <recommendedName>
        <fullName evidence="19">Serine/threonine-protein kinase</fullName>
        <ecNumber evidence="19">2.7.11.13</ecNumber>
    </recommendedName>
</protein>
<dbReference type="SMART" id="SM00220">
    <property type="entry name" value="S_TKc"/>
    <property type="match status" value="1"/>
</dbReference>
<evidence type="ECO:0000256" key="4">
    <source>
        <dbReference type="ARBA" id="ARBA00008582"/>
    </source>
</evidence>
<dbReference type="CDD" id="cd01239">
    <property type="entry name" value="PH_PKD"/>
    <property type="match status" value="1"/>
</dbReference>
<keyword evidence="9 19" id="KW-0479">Metal-binding</keyword>
<dbReference type="OrthoDB" id="74314at2759"/>
<dbReference type="Pfam" id="PF00130">
    <property type="entry name" value="C1_1"/>
    <property type="match status" value="2"/>
</dbReference>
<sequence length="891" mass="100565">MSSPPAIRPPSPPPQPGTSGPGISIHIQIGLSREPVLLDASDFSLAHVREMACSIVDQKFPECGFYGMYDKILLFRHDTSSENILQLVKSATEIQEGDLVEVVLSASATFEDFQIRPHALFVHSYRAPAFCDHCGEMLWGLVRQGLKCEGCGLNYHKRCAFKIPNNCSGIRKRRLSNASLTGLTTFRTVSSELSQSIPDEALLCPVSPGCEQKSPSESFMGRERRSNSQSYIGRPIQLDKILLSKVKVPHTFVIHSYTRPTVCQYCKKLLKGLFRQGLQCKDCKFNCHKRCAPKVPNNCLGEVDINGDVLSLGAESDVVMEEESDDNDSERNSGMIDDIDEPLTHDSNASVTECQNDNGYMQDQDADHDDTNRMISPSASNNIPLMRVVQSMKHIKRKASNVIKESWMVHYTNNDTLRKRHYWRLDSKCITLFQNDTGNKYYKEIPLSEILCLEPAKMFTLQPPGAYPHCFEITTANVIYYVGENLINPSNNPPGNYILTSGVGLDVAQMWEMAIQHALMPVNPKGASTGSGHNQHRDASISISVSNCQIQENVDISTEYQIFPDEVLGSGQFGIVFGGKHRKTGRDVAIKVIDKLRFPTKQESQLRNEVAILQNLHHCGVVNLECMFETAERVFVVMEKLHGDMLEMILSSEKGRLPERITKFLVTQILVALRHLHFKNIVHCDLKPENVLLASADPFPQVKLCDFGFARIIGEKSFRRSVVGTPAYLAPEVLRNKGYNRSLDMWSVGVIIYVSLSGTFPFNEDEDIHDQIQNAAFMYPPNPWKEISHEAIDLINNLLQVKMRKRYSVDKTLSHPWLQDYQTWLDLRELEHKLGERYITHESDDSRWEQYGGESSLQNPLHLTESPMKCQETSKPKEADMKALSERISIL</sequence>
<dbReference type="SUPFAM" id="SSF50729">
    <property type="entry name" value="PH domain-like"/>
    <property type="match status" value="1"/>
</dbReference>
<reference evidence="28" key="1">
    <citation type="submission" date="2025-08" db="UniProtKB">
        <authorList>
            <consortium name="RefSeq"/>
        </authorList>
    </citation>
    <scope>IDENTIFICATION</scope>
</reference>
<evidence type="ECO:0000256" key="11">
    <source>
        <dbReference type="ARBA" id="ARBA00022741"/>
    </source>
</evidence>
<feature type="compositionally biased region" description="Acidic residues" evidence="23">
    <location>
        <begin position="318"/>
        <end position="328"/>
    </location>
</feature>
<feature type="region of interest" description="Disordered" evidence="23">
    <location>
        <begin position="317"/>
        <end position="367"/>
    </location>
</feature>
<evidence type="ECO:0000256" key="10">
    <source>
        <dbReference type="ARBA" id="ARBA00022737"/>
    </source>
</evidence>
<feature type="compositionally biased region" description="Polar residues" evidence="23">
    <location>
        <begin position="345"/>
        <end position="361"/>
    </location>
</feature>
<keyword evidence="12" id="KW-0863">Zinc-finger</keyword>
<dbReference type="Proteomes" id="UP000515159">
    <property type="component" value="Chromosome 7"/>
</dbReference>
<dbReference type="PANTHER" id="PTHR22968">
    <property type="entry name" value="PROTEIN KINASE C, MU"/>
    <property type="match status" value="1"/>
</dbReference>
<dbReference type="InParanoid" id="A0A6P8RRM3"/>
<dbReference type="PROSITE" id="PS50003">
    <property type="entry name" value="PH_DOMAIN"/>
    <property type="match status" value="1"/>
</dbReference>
<dbReference type="FunFam" id="1.10.510.10:FF:000151">
    <property type="entry name" value="Serine/threonine-protein kinase"/>
    <property type="match status" value="1"/>
</dbReference>
<name>A0A6P8RRM3_GEOSA</name>
<dbReference type="InterPro" id="IPR057764">
    <property type="entry name" value="Ubiquitin_PRKD1-3_N"/>
</dbReference>
<feature type="active site" description="Proton acceptor" evidence="20">
    <location>
        <position position="685"/>
    </location>
</feature>
<comment type="subcellular location">
    <subcellularLocation>
        <location evidence="3 19">Cytoplasm</location>
    </subcellularLocation>
    <subcellularLocation>
        <location evidence="2">Membrane</location>
    </subcellularLocation>
</comment>
<evidence type="ECO:0000256" key="22">
    <source>
        <dbReference type="PROSITE-ProRule" id="PRU10141"/>
    </source>
</evidence>
<feature type="binding site" evidence="21 22">
    <location>
        <position position="591"/>
    </location>
    <ligand>
        <name>ATP</name>
        <dbReference type="ChEBI" id="CHEBI:30616"/>
    </ligand>
</feature>
<keyword evidence="15 19" id="KW-0067">ATP-binding</keyword>
<dbReference type="InterPro" id="IPR017441">
    <property type="entry name" value="Protein_kinase_ATP_BS"/>
</dbReference>
<feature type="domain" description="Phorbol-ester/DAG-type" evidence="26">
    <location>
        <begin position="117"/>
        <end position="167"/>
    </location>
</feature>
<dbReference type="InterPro" id="IPR015727">
    <property type="entry name" value="Protein_Kinase_C_mu-related"/>
</dbReference>
<evidence type="ECO:0000256" key="16">
    <source>
        <dbReference type="ARBA" id="ARBA00022842"/>
    </source>
</evidence>
<evidence type="ECO:0000256" key="17">
    <source>
        <dbReference type="ARBA" id="ARBA00023136"/>
    </source>
</evidence>
<keyword evidence="10" id="KW-0677">Repeat</keyword>
<evidence type="ECO:0000256" key="3">
    <source>
        <dbReference type="ARBA" id="ARBA00004496"/>
    </source>
</evidence>
<dbReference type="InterPro" id="IPR020454">
    <property type="entry name" value="DAG/PE-bd"/>
</dbReference>
<dbReference type="AlphaFoldDB" id="A0A6P8RRM3"/>
<evidence type="ECO:0000256" key="8">
    <source>
        <dbReference type="ARBA" id="ARBA00022679"/>
    </source>
</evidence>
<dbReference type="CTD" id="5587"/>
<evidence type="ECO:0000256" key="1">
    <source>
        <dbReference type="ARBA" id="ARBA00001946"/>
    </source>
</evidence>
<dbReference type="Pfam" id="PF00069">
    <property type="entry name" value="Pkinase"/>
    <property type="match status" value="1"/>
</dbReference>
<feature type="domain" description="Phorbol-ester/DAG-type" evidence="26">
    <location>
        <begin position="249"/>
        <end position="299"/>
    </location>
</feature>
<comment type="cofactor">
    <cofactor evidence="1 19">
        <name>Mg(2+)</name>
        <dbReference type="ChEBI" id="CHEBI:18420"/>
    </cofactor>
</comment>
<feature type="region of interest" description="Disordered" evidence="23">
    <location>
        <begin position="1"/>
        <end position="22"/>
    </location>
</feature>
<evidence type="ECO:0000256" key="2">
    <source>
        <dbReference type="ARBA" id="ARBA00004370"/>
    </source>
</evidence>
<dbReference type="PROSITE" id="PS50011">
    <property type="entry name" value="PROTEIN_KINASE_DOM"/>
    <property type="match status" value="1"/>
</dbReference>
<dbReference type="InterPro" id="IPR008271">
    <property type="entry name" value="Ser/Thr_kinase_AS"/>
</dbReference>
<keyword evidence="5 19" id="KW-0963">Cytoplasm</keyword>